<dbReference type="SUPFAM" id="SSF46785">
    <property type="entry name" value="Winged helix' DNA-binding domain"/>
    <property type="match status" value="1"/>
</dbReference>
<evidence type="ECO:0000256" key="4">
    <source>
        <dbReference type="ARBA" id="ARBA00023125"/>
    </source>
</evidence>
<dbReference type="InterPro" id="IPR014710">
    <property type="entry name" value="RmlC-like_jellyroll"/>
</dbReference>
<dbReference type="EMBL" id="CP028811">
    <property type="protein sequence ID" value="AWA30917.1"/>
    <property type="molecule type" value="Genomic_DNA"/>
</dbReference>
<dbReference type="InterPro" id="IPR012318">
    <property type="entry name" value="HTH_CRP"/>
</dbReference>
<dbReference type="InterPro" id="IPR011006">
    <property type="entry name" value="CheY-like_superfamily"/>
</dbReference>
<dbReference type="Proteomes" id="UP000244193">
    <property type="component" value="Chromosome"/>
</dbReference>
<sequence>MTTILIIEDNDDIRENVSEILALAGYKVYEANNGKAGAELAIQHLPDLILCDIMMGDLDGYGVLHLLNKHAQTRAIPFVFMTAKSERSDIRKGMELGADDYLTKPFDDTELLSAIETRLKKKQVQQEFYSQSIKKLSDIVSAKDGLSVLYTALEERKVRPFRKNQVIYYEGDRAGNVWLVLDGRVKTAKMAEDGRELLTGIFEADDFVGINILFSDGMYSDTATAATDSHLCNFPKEQFESFISLYPDVAEKFIRILSNQIRQQEEQLMQLAYQSVRKRISEAVLRMYRQQSTSDSFNASRTDLASLSGTAPETVSRTLSDFKEEGLIEKKGSTIRILDVGKLEKIRN</sequence>
<evidence type="ECO:0000256" key="3">
    <source>
        <dbReference type="ARBA" id="ARBA00023015"/>
    </source>
</evidence>
<name>A0A2S0RG64_9FLAO</name>
<dbReference type="Pfam" id="PF13545">
    <property type="entry name" value="HTH_Crp_2"/>
    <property type="match status" value="1"/>
</dbReference>
<dbReference type="AlphaFoldDB" id="A0A2S0RG64"/>
<evidence type="ECO:0000259" key="7">
    <source>
        <dbReference type="PROSITE" id="PS50042"/>
    </source>
</evidence>
<evidence type="ECO:0000259" key="8">
    <source>
        <dbReference type="PROSITE" id="PS50110"/>
    </source>
</evidence>
<dbReference type="SMART" id="SM00419">
    <property type="entry name" value="HTH_CRP"/>
    <property type="match status" value="1"/>
</dbReference>
<keyword evidence="3" id="KW-0805">Transcription regulation</keyword>
<dbReference type="RefSeq" id="WP_108372375.1">
    <property type="nucleotide sequence ID" value="NZ_CP028811.1"/>
</dbReference>
<dbReference type="InterPro" id="IPR039420">
    <property type="entry name" value="WalR-like"/>
</dbReference>
<dbReference type="PANTHER" id="PTHR48111:SF4">
    <property type="entry name" value="DNA-BINDING DUAL TRANSCRIPTIONAL REGULATOR OMPR"/>
    <property type="match status" value="1"/>
</dbReference>
<evidence type="ECO:0000256" key="5">
    <source>
        <dbReference type="ARBA" id="ARBA00023163"/>
    </source>
</evidence>
<dbReference type="PROSITE" id="PS51063">
    <property type="entry name" value="HTH_CRP_2"/>
    <property type="match status" value="1"/>
</dbReference>
<evidence type="ECO:0000256" key="6">
    <source>
        <dbReference type="PROSITE-ProRule" id="PRU00169"/>
    </source>
</evidence>
<dbReference type="SMART" id="SM00448">
    <property type="entry name" value="REC"/>
    <property type="match status" value="1"/>
</dbReference>
<dbReference type="PRINTS" id="PR00034">
    <property type="entry name" value="HTHCRP"/>
</dbReference>
<organism evidence="10 11">
    <name type="scientific">Flavobacterium magnum</name>
    <dbReference type="NCBI Taxonomy" id="2162713"/>
    <lineage>
        <taxon>Bacteria</taxon>
        <taxon>Pseudomonadati</taxon>
        <taxon>Bacteroidota</taxon>
        <taxon>Flavobacteriia</taxon>
        <taxon>Flavobacteriales</taxon>
        <taxon>Flavobacteriaceae</taxon>
        <taxon>Flavobacterium</taxon>
    </lineage>
</organism>
<feature type="modified residue" description="4-aspartylphosphate" evidence="6">
    <location>
        <position position="52"/>
    </location>
</feature>
<feature type="domain" description="Cyclic nucleotide-binding" evidence="7">
    <location>
        <begin position="149"/>
        <end position="260"/>
    </location>
</feature>
<dbReference type="InterPro" id="IPR001789">
    <property type="entry name" value="Sig_transdc_resp-reg_receiver"/>
</dbReference>
<gene>
    <name evidence="10" type="ORF">HYN48_12995</name>
</gene>
<evidence type="ECO:0000313" key="10">
    <source>
        <dbReference type="EMBL" id="AWA30917.1"/>
    </source>
</evidence>
<dbReference type="Pfam" id="PF00072">
    <property type="entry name" value="Response_reg"/>
    <property type="match status" value="1"/>
</dbReference>
<dbReference type="Gene3D" id="3.40.50.2300">
    <property type="match status" value="1"/>
</dbReference>
<keyword evidence="1 6" id="KW-0597">Phosphoprotein</keyword>
<proteinExistence type="predicted"/>
<dbReference type="Gene3D" id="2.60.120.10">
    <property type="entry name" value="Jelly Rolls"/>
    <property type="match status" value="1"/>
</dbReference>
<dbReference type="PROSITE" id="PS50110">
    <property type="entry name" value="RESPONSE_REGULATORY"/>
    <property type="match status" value="1"/>
</dbReference>
<dbReference type="PANTHER" id="PTHR48111">
    <property type="entry name" value="REGULATOR OF RPOS"/>
    <property type="match status" value="1"/>
</dbReference>
<keyword evidence="2" id="KW-0902">Two-component regulatory system</keyword>
<dbReference type="OrthoDB" id="9127033at2"/>
<keyword evidence="4" id="KW-0238">DNA-binding</keyword>
<evidence type="ECO:0000313" key="11">
    <source>
        <dbReference type="Proteomes" id="UP000244193"/>
    </source>
</evidence>
<dbReference type="InterPro" id="IPR000595">
    <property type="entry name" value="cNMP-bd_dom"/>
</dbReference>
<keyword evidence="5" id="KW-0804">Transcription</keyword>
<dbReference type="SMART" id="SM00100">
    <property type="entry name" value="cNMP"/>
    <property type="match status" value="1"/>
</dbReference>
<dbReference type="KEGG" id="fmg:HYN48_12995"/>
<evidence type="ECO:0000259" key="9">
    <source>
        <dbReference type="PROSITE" id="PS51063"/>
    </source>
</evidence>
<dbReference type="GO" id="GO:0032993">
    <property type="term" value="C:protein-DNA complex"/>
    <property type="evidence" value="ECO:0007669"/>
    <property type="project" value="TreeGrafter"/>
</dbReference>
<evidence type="ECO:0000256" key="1">
    <source>
        <dbReference type="ARBA" id="ARBA00022553"/>
    </source>
</evidence>
<keyword evidence="11" id="KW-1185">Reference proteome</keyword>
<dbReference type="GO" id="GO:0006355">
    <property type="term" value="P:regulation of DNA-templated transcription"/>
    <property type="evidence" value="ECO:0007669"/>
    <property type="project" value="InterPro"/>
</dbReference>
<dbReference type="PROSITE" id="PS50042">
    <property type="entry name" value="CNMP_BINDING_3"/>
    <property type="match status" value="1"/>
</dbReference>
<dbReference type="InterPro" id="IPR018490">
    <property type="entry name" value="cNMP-bd_dom_sf"/>
</dbReference>
<dbReference type="GO" id="GO:0000156">
    <property type="term" value="F:phosphorelay response regulator activity"/>
    <property type="evidence" value="ECO:0007669"/>
    <property type="project" value="TreeGrafter"/>
</dbReference>
<dbReference type="GO" id="GO:0005829">
    <property type="term" value="C:cytosol"/>
    <property type="evidence" value="ECO:0007669"/>
    <property type="project" value="TreeGrafter"/>
</dbReference>
<dbReference type="InterPro" id="IPR036388">
    <property type="entry name" value="WH-like_DNA-bd_sf"/>
</dbReference>
<dbReference type="InterPro" id="IPR036390">
    <property type="entry name" value="WH_DNA-bd_sf"/>
</dbReference>
<dbReference type="CDD" id="cd17574">
    <property type="entry name" value="REC_OmpR"/>
    <property type="match status" value="1"/>
</dbReference>
<accession>A0A2S0RG64</accession>
<protein>
    <submittedName>
        <fullName evidence="10">Transcriptional regulator</fullName>
    </submittedName>
</protein>
<dbReference type="Pfam" id="PF00027">
    <property type="entry name" value="cNMP_binding"/>
    <property type="match status" value="1"/>
</dbReference>
<reference evidence="10 11" key="1">
    <citation type="submission" date="2018-04" db="EMBL/GenBank/DDBJ databases">
        <title>Genome sequencing of Flavobacterium sp. HYN0048.</title>
        <authorList>
            <person name="Yi H."/>
            <person name="Baek C."/>
        </authorList>
    </citation>
    <scope>NUCLEOTIDE SEQUENCE [LARGE SCALE GENOMIC DNA]</scope>
    <source>
        <strain evidence="10 11">HYN0048</strain>
    </source>
</reference>
<dbReference type="Gene3D" id="1.10.10.10">
    <property type="entry name" value="Winged helix-like DNA-binding domain superfamily/Winged helix DNA-binding domain"/>
    <property type="match status" value="1"/>
</dbReference>
<dbReference type="SUPFAM" id="SSF52172">
    <property type="entry name" value="CheY-like"/>
    <property type="match status" value="1"/>
</dbReference>
<feature type="domain" description="Response regulatory" evidence="8">
    <location>
        <begin position="3"/>
        <end position="119"/>
    </location>
</feature>
<dbReference type="CDD" id="cd00038">
    <property type="entry name" value="CAP_ED"/>
    <property type="match status" value="1"/>
</dbReference>
<evidence type="ECO:0000256" key="2">
    <source>
        <dbReference type="ARBA" id="ARBA00023012"/>
    </source>
</evidence>
<dbReference type="GO" id="GO:0000976">
    <property type="term" value="F:transcription cis-regulatory region binding"/>
    <property type="evidence" value="ECO:0007669"/>
    <property type="project" value="TreeGrafter"/>
</dbReference>
<feature type="domain" description="HTH crp-type" evidence="9">
    <location>
        <begin position="274"/>
        <end position="341"/>
    </location>
</feature>
<dbReference type="SUPFAM" id="SSF51206">
    <property type="entry name" value="cAMP-binding domain-like"/>
    <property type="match status" value="1"/>
</dbReference>